<evidence type="ECO:0000256" key="4">
    <source>
        <dbReference type="ARBA" id="ARBA00022741"/>
    </source>
</evidence>
<gene>
    <name evidence="9 12" type="primary">mnmA</name>
    <name evidence="12" type="ORF">QUW28_08495</name>
</gene>
<dbReference type="PANTHER" id="PTHR11933:SF5">
    <property type="entry name" value="MITOCHONDRIAL TRNA-SPECIFIC 2-THIOURIDYLASE 1"/>
    <property type="match status" value="1"/>
</dbReference>
<dbReference type="Pfam" id="PF20258">
    <property type="entry name" value="tRNA_Me_trans_C"/>
    <property type="match status" value="1"/>
</dbReference>
<feature type="domain" description="tRNA-specific 2-thiouridylase MnmA-like C-terminal" evidence="10">
    <location>
        <begin position="369"/>
        <end position="402"/>
    </location>
</feature>
<comment type="function">
    <text evidence="9">Catalyzes the 2-thiolation of uridine at the wobble position (U34) of tRNA, leading to the formation of s(2)U34.</text>
</comment>
<dbReference type="InterPro" id="IPR004506">
    <property type="entry name" value="MnmA-like"/>
</dbReference>
<dbReference type="NCBIfam" id="NF001138">
    <property type="entry name" value="PRK00143.1"/>
    <property type="match status" value="1"/>
</dbReference>
<keyword evidence="13" id="KW-1185">Reference proteome</keyword>
<evidence type="ECO:0000259" key="11">
    <source>
        <dbReference type="Pfam" id="PF20259"/>
    </source>
</evidence>
<evidence type="ECO:0000256" key="8">
    <source>
        <dbReference type="ARBA" id="ARBA00051542"/>
    </source>
</evidence>
<dbReference type="EMBL" id="JAUDDZ010000012">
    <property type="protein sequence ID" value="MDM8275525.1"/>
    <property type="molecule type" value="Genomic_DNA"/>
</dbReference>
<dbReference type="EC" id="2.8.1.13" evidence="9"/>
<dbReference type="InterPro" id="IPR014729">
    <property type="entry name" value="Rossmann-like_a/b/a_fold"/>
</dbReference>
<keyword evidence="4 9" id="KW-0547">Nucleotide-binding</keyword>
<feature type="binding site" evidence="9">
    <location>
        <position position="35"/>
    </location>
    <ligand>
        <name>ATP</name>
        <dbReference type="ChEBI" id="CHEBI:30616"/>
    </ligand>
</feature>
<evidence type="ECO:0000256" key="3">
    <source>
        <dbReference type="ARBA" id="ARBA00022694"/>
    </source>
</evidence>
<dbReference type="PANTHER" id="PTHR11933">
    <property type="entry name" value="TRNA 5-METHYLAMINOMETHYL-2-THIOURIDYLATE -METHYLTRANSFERASE"/>
    <property type="match status" value="1"/>
</dbReference>
<feature type="region of interest" description="Interaction with tRNA" evidence="9">
    <location>
        <begin position="164"/>
        <end position="166"/>
    </location>
</feature>
<feature type="binding site" evidence="9">
    <location>
        <begin position="9"/>
        <end position="16"/>
    </location>
    <ligand>
        <name>ATP</name>
        <dbReference type="ChEBI" id="CHEBI:30616"/>
    </ligand>
</feature>
<keyword evidence="5 9" id="KW-0067">ATP-binding</keyword>
<keyword evidence="2 9" id="KW-0808">Transferase</keyword>
<evidence type="ECO:0000313" key="13">
    <source>
        <dbReference type="Proteomes" id="UP001529421"/>
    </source>
</evidence>
<dbReference type="Pfam" id="PF03054">
    <property type="entry name" value="tRNA_Me_trans"/>
    <property type="match status" value="1"/>
</dbReference>
<feature type="region of interest" description="Interaction with tRNA" evidence="9">
    <location>
        <begin position="331"/>
        <end position="332"/>
    </location>
</feature>
<organism evidence="12 13">
    <name type="scientific">Enorma phocaeensis</name>
    <dbReference type="NCBI Taxonomy" id="1871019"/>
    <lineage>
        <taxon>Bacteria</taxon>
        <taxon>Bacillati</taxon>
        <taxon>Actinomycetota</taxon>
        <taxon>Coriobacteriia</taxon>
        <taxon>Coriobacteriales</taxon>
        <taxon>Coriobacteriaceae</taxon>
        <taxon>Enorma</taxon>
    </lineage>
</organism>
<keyword evidence="7" id="KW-1015">Disulfide bond</keyword>
<keyword evidence="1 9" id="KW-0820">tRNA-binding</keyword>
<evidence type="ECO:0000259" key="10">
    <source>
        <dbReference type="Pfam" id="PF20258"/>
    </source>
</evidence>
<dbReference type="InterPro" id="IPR023382">
    <property type="entry name" value="MnmA-like_central_sf"/>
</dbReference>
<dbReference type="Gene3D" id="2.40.30.10">
    <property type="entry name" value="Translation factors"/>
    <property type="match status" value="1"/>
</dbReference>
<comment type="caution">
    <text evidence="9">Lacks conserved residue(s) required for the propagation of feature annotation.</text>
</comment>
<reference evidence="13" key="1">
    <citation type="submission" date="2023-06" db="EMBL/GenBank/DDBJ databases">
        <title>Identification and characterization of horizontal gene transfer across gut microbiota members of farm animals based on homology search.</title>
        <authorList>
            <person name="Zeman M."/>
            <person name="Kubasova T."/>
            <person name="Jahodarova E."/>
            <person name="Nykrynova M."/>
            <person name="Rychlik I."/>
        </authorList>
    </citation>
    <scope>NUCLEOTIDE SEQUENCE [LARGE SCALE GENOMIC DNA]</scope>
    <source>
        <strain evidence="13">154_Feed</strain>
    </source>
</reference>
<evidence type="ECO:0000313" key="12">
    <source>
        <dbReference type="EMBL" id="MDM8275525.1"/>
    </source>
</evidence>
<evidence type="ECO:0000256" key="9">
    <source>
        <dbReference type="HAMAP-Rule" id="MF_00144"/>
    </source>
</evidence>
<dbReference type="SUPFAM" id="SSF52402">
    <property type="entry name" value="Adenine nucleotide alpha hydrolases-like"/>
    <property type="match status" value="1"/>
</dbReference>
<keyword evidence="3 9" id="KW-0819">tRNA processing</keyword>
<dbReference type="Gene3D" id="2.30.30.280">
    <property type="entry name" value="Adenine nucleotide alpha hydrolases-like domains"/>
    <property type="match status" value="1"/>
</dbReference>
<feature type="site" description="Interaction with tRNA" evidence="9">
    <location>
        <position position="386"/>
    </location>
</feature>
<dbReference type="CDD" id="cd01998">
    <property type="entry name" value="MnmA_TRMU-like"/>
    <property type="match status" value="1"/>
</dbReference>
<keyword evidence="9" id="KW-0963">Cytoplasm</keyword>
<dbReference type="Pfam" id="PF20259">
    <property type="entry name" value="tRNA_Me_trans_M"/>
    <property type="match status" value="1"/>
</dbReference>
<protein>
    <recommendedName>
        <fullName evidence="9">tRNA-specific 2-thiouridylase MnmA</fullName>
        <ecNumber evidence="9">2.8.1.13</ecNumber>
    </recommendedName>
</protein>
<comment type="subcellular location">
    <subcellularLocation>
        <location evidence="9">Cytoplasm</location>
    </subcellularLocation>
</comment>
<dbReference type="HAMAP" id="MF_00144">
    <property type="entry name" value="tRNA_thiouridyl_MnmA"/>
    <property type="match status" value="1"/>
</dbReference>
<accession>A0ABT7VAJ4</accession>
<dbReference type="InterPro" id="IPR046885">
    <property type="entry name" value="MnmA-like_C"/>
</dbReference>
<dbReference type="Proteomes" id="UP001529421">
    <property type="component" value="Unassembled WGS sequence"/>
</dbReference>
<evidence type="ECO:0000256" key="1">
    <source>
        <dbReference type="ARBA" id="ARBA00022555"/>
    </source>
</evidence>
<comment type="caution">
    <text evidence="12">The sequence shown here is derived from an EMBL/GenBank/DDBJ whole genome shotgun (WGS) entry which is preliminary data.</text>
</comment>
<feature type="active site" description="Cysteine persulfide intermediate" evidence="9">
    <location>
        <position position="215"/>
    </location>
</feature>
<evidence type="ECO:0000256" key="2">
    <source>
        <dbReference type="ARBA" id="ARBA00022679"/>
    </source>
</evidence>
<name>A0ABT7VAJ4_9ACTN</name>
<feature type="active site" description="Nucleophile" evidence="9">
    <location>
        <position position="113"/>
    </location>
</feature>
<dbReference type="Gene3D" id="3.40.50.620">
    <property type="entry name" value="HUPs"/>
    <property type="match status" value="1"/>
</dbReference>
<evidence type="ECO:0000256" key="7">
    <source>
        <dbReference type="ARBA" id="ARBA00023157"/>
    </source>
</evidence>
<proteinExistence type="inferred from homology"/>
<evidence type="ECO:0000256" key="5">
    <source>
        <dbReference type="ARBA" id="ARBA00022840"/>
    </source>
</evidence>
<comment type="catalytic activity">
    <reaction evidence="8 9">
        <text>S-sulfanyl-L-cysteinyl-[protein] + uridine(34) in tRNA + AH2 + ATP = 2-thiouridine(34) in tRNA + L-cysteinyl-[protein] + A + AMP + diphosphate + H(+)</text>
        <dbReference type="Rhea" id="RHEA:47032"/>
        <dbReference type="Rhea" id="RHEA-COMP:10131"/>
        <dbReference type="Rhea" id="RHEA-COMP:11726"/>
        <dbReference type="Rhea" id="RHEA-COMP:11727"/>
        <dbReference type="Rhea" id="RHEA-COMP:11728"/>
        <dbReference type="ChEBI" id="CHEBI:13193"/>
        <dbReference type="ChEBI" id="CHEBI:15378"/>
        <dbReference type="ChEBI" id="CHEBI:17499"/>
        <dbReference type="ChEBI" id="CHEBI:29950"/>
        <dbReference type="ChEBI" id="CHEBI:30616"/>
        <dbReference type="ChEBI" id="CHEBI:33019"/>
        <dbReference type="ChEBI" id="CHEBI:61963"/>
        <dbReference type="ChEBI" id="CHEBI:65315"/>
        <dbReference type="ChEBI" id="CHEBI:87170"/>
        <dbReference type="ChEBI" id="CHEBI:456215"/>
        <dbReference type="EC" id="2.8.1.13"/>
    </reaction>
</comment>
<comment type="similarity">
    <text evidence="9">Belongs to the MnmA/TRMU family.</text>
</comment>
<keyword evidence="6 9" id="KW-0694">RNA-binding</keyword>
<feature type="site" description="Interaction with tRNA" evidence="9">
    <location>
        <position position="138"/>
    </location>
</feature>
<feature type="binding site" evidence="9">
    <location>
        <position position="137"/>
    </location>
    <ligand>
        <name>ATP</name>
        <dbReference type="ChEBI" id="CHEBI:30616"/>
    </ligand>
</feature>
<sequence>MPRRRVLVAMSGGVDSSVAAWLLQQEGYECIGTTMRLYDAEGAVSGATPSSVPAKAQEACGNLRDIADAKEVCRRLGIPHHVLDCRERFRSDVIDEFVTFYEHGLTPNPCTICNRRIKFGLLLEHARSMGCDAVATGHYARVKRREGAGAAPVFELAKAADGSKDQSYFLYSLTQDVLAHVIFPLGGLTKEGDVRRIAEQQGFSCARKRDSQGICFVPNNDFASFIERLRGEELPSGQVLDTSGNVLGKHRGAVRYTVGQRKGLGIAAARPLYVTATDTAANTVTLGEERDLFASALVAGDWVWSAPGPEMEARLDAARQDTPFEATAQIRYHQPNQAVRISRADEPAADDAHGSPIRRTAGCPEHGAECIRIDFKQPQRAIAPGQAVVVFQDDVVLGGGTVIRVPRD</sequence>
<dbReference type="NCBIfam" id="TIGR00420">
    <property type="entry name" value="trmU"/>
    <property type="match status" value="1"/>
</dbReference>
<dbReference type="InterPro" id="IPR046884">
    <property type="entry name" value="MnmA-like_central"/>
</dbReference>
<reference evidence="12 13" key="2">
    <citation type="submission" date="2023-06" db="EMBL/GenBank/DDBJ databases">
        <authorList>
            <person name="Zeman M."/>
            <person name="Kubasova T."/>
            <person name="Jahodarova E."/>
            <person name="Nykrynova M."/>
            <person name="Rychlik I."/>
        </authorList>
    </citation>
    <scope>NUCLEOTIDE SEQUENCE [LARGE SCALE GENOMIC DNA]</scope>
    <source>
        <strain evidence="12 13">154_Feed</strain>
    </source>
</reference>
<dbReference type="RefSeq" id="WP_289545630.1">
    <property type="nucleotide sequence ID" value="NZ_JAUDDZ010000012.1"/>
</dbReference>
<dbReference type="GO" id="GO:0103016">
    <property type="term" value="F:tRNA-uridine 2-sulfurtransferase activity"/>
    <property type="evidence" value="ECO:0007669"/>
    <property type="project" value="UniProtKB-EC"/>
</dbReference>
<evidence type="ECO:0000256" key="6">
    <source>
        <dbReference type="ARBA" id="ARBA00022884"/>
    </source>
</evidence>
<feature type="domain" description="tRNA-specific 2-thiouridylase MnmA-like central" evidence="11">
    <location>
        <begin position="224"/>
        <end position="287"/>
    </location>
</feature>